<organism evidence="1 2">
    <name type="scientific">Hyalomma asiaticum</name>
    <name type="common">Tick</name>
    <dbReference type="NCBI Taxonomy" id="266040"/>
    <lineage>
        <taxon>Eukaryota</taxon>
        <taxon>Metazoa</taxon>
        <taxon>Ecdysozoa</taxon>
        <taxon>Arthropoda</taxon>
        <taxon>Chelicerata</taxon>
        <taxon>Arachnida</taxon>
        <taxon>Acari</taxon>
        <taxon>Parasitiformes</taxon>
        <taxon>Ixodida</taxon>
        <taxon>Ixodoidea</taxon>
        <taxon>Ixodidae</taxon>
        <taxon>Hyalomminae</taxon>
        <taxon>Hyalomma</taxon>
    </lineage>
</organism>
<proteinExistence type="predicted"/>
<gene>
    <name evidence="1" type="ORF">HPB50_013097</name>
</gene>
<evidence type="ECO:0000313" key="2">
    <source>
        <dbReference type="Proteomes" id="UP000821845"/>
    </source>
</evidence>
<sequence length="278" mass="29854">MTRPRSRSTSRSPTRSRSRTRPTNSGKTYRPLPQGNTAYEAHLRSSAALGQKQAESQDSLRQEVFDAVAGDVCVPTPRHAGKGNGSKSHCSVLRVPCSKSHCSAVAVAASRKCLNHRGLNFCLGRLLQHPRVSVARGRPVHHSTVCAVLKCCSTQLWCSSSAIGVPRINHGTSRHSSGAVVRNQRPTSEPITPLGRAWHCSAALDPDSGPNTGTWDLGTSATLDLARPLQSSIPWHAPGVARENLSLVLEPGTSLCLARILRVYLVPPRSSFSFLHAG</sequence>
<dbReference type="Proteomes" id="UP000821845">
    <property type="component" value="Chromosome 3"/>
</dbReference>
<name>A0ACB7SN29_HYAAI</name>
<reference evidence="1" key="1">
    <citation type="submission" date="2020-05" db="EMBL/GenBank/DDBJ databases">
        <title>Large-scale comparative analyses of tick genomes elucidate their genetic diversity and vector capacities.</title>
        <authorList>
            <person name="Jia N."/>
            <person name="Wang J."/>
            <person name="Shi W."/>
            <person name="Du L."/>
            <person name="Sun Y."/>
            <person name="Zhan W."/>
            <person name="Jiang J."/>
            <person name="Wang Q."/>
            <person name="Zhang B."/>
            <person name="Ji P."/>
            <person name="Sakyi L.B."/>
            <person name="Cui X."/>
            <person name="Yuan T."/>
            <person name="Jiang B."/>
            <person name="Yang W."/>
            <person name="Lam T.T.-Y."/>
            <person name="Chang Q."/>
            <person name="Ding S."/>
            <person name="Wang X."/>
            <person name="Zhu J."/>
            <person name="Ruan X."/>
            <person name="Zhao L."/>
            <person name="Wei J."/>
            <person name="Que T."/>
            <person name="Du C."/>
            <person name="Cheng J."/>
            <person name="Dai P."/>
            <person name="Han X."/>
            <person name="Huang E."/>
            <person name="Gao Y."/>
            <person name="Liu J."/>
            <person name="Shao H."/>
            <person name="Ye R."/>
            <person name="Li L."/>
            <person name="Wei W."/>
            <person name="Wang X."/>
            <person name="Wang C."/>
            <person name="Yang T."/>
            <person name="Huo Q."/>
            <person name="Li W."/>
            <person name="Guo W."/>
            <person name="Chen H."/>
            <person name="Zhou L."/>
            <person name="Ni X."/>
            <person name="Tian J."/>
            <person name="Zhou Y."/>
            <person name="Sheng Y."/>
            <person name="Liu T."/>
            <person name="Pan Y."/>
            <person name="Xia L."/>
            <person name="Li J."/>
            <person name="Zhao F."/>
            <person name="Cao W."/>
        </authorList>
    </citation>
    <scope>NUCLEOTIDE SEQUENCE</scope>
    <source>
        <strain evidence="1">Hyas-2018</strain>
    </source>
</reference>
<protein>
    <submittedName>
        <fullName evidence="1">Uncharacterized protein</fullName>
    </submittedName>
</protein>
<dbReference type="EMBL" id="CM023483">
    <property type="protein sequence ID" value="KAH6936085.1"/>
    <property type="molecule type" value="Genomic_DNA"/>
</dbReference>
<comment type="caution">
    <text evidence="1">The sequence shown here is derived from an EMBL/GenBank/DDBJ whole genome shotgun (WGS) entry which is preliminary data.</text>
</comment>
<evidence type="ECO:0000313" key="1">
    <source>
        <dbReference type="EMBL" id="KAH6936085.1"/>
    </source>
</evidence>
<keyword evidence="2" id="KW-1185">Reference proteome</keyword>
<accession>A0ACB7SN29</accession>